<dbReference type="EMBL" id="LN877951">
    <property type="protein sequence ID" value="CUV06432.1"/>
    <property type="molecule type" value="Genomic_DNA"/>
</dbReference>
<gene>
    <name evidence="2" type="ORF">CHUDEA5_3600</name>
    <name evidence="3" type="ORF">GY17_00001643</name>
</gene>
<keyword evidence="1" id="KW-0732">Signal</keyword>
<dbReference type="AlphaFoldDB" id="A0A0S4TG18"/>
<dbReference type="EMBL" id="JTAI01000013">
    <property type="protein sequence ID" value="PPS96847.1"/>
    <property type="molecule type" value="Genomic_DNA"/>
</dbReference>
<protein>
    <submittedName>
        <fullName evidence="3">Secreted Protein (FLGN family)</fullName>
    </submittedName>
</protein>
<organism evidence="2">
    <name type="scientific">Cryptosporidium hominis</name>
    <dbReference type="NCBI Taxonomy" id="237895"/>
    <lineage>
        <taxon>Eukaryota</taxon>
        <taxon>Sar</taxon>
        <taxon>Alveolata</taxon>
        <taxon>Apicomplexa</taxon>
        <taxon>Conoidasida</taxon>
        <taxon>Coccidia</taxon>
        <taxon>Eucoccidiorida</taxon>
        <taxon>Eimeriorina</taxon>
        <taxon>Cryptosporidiidae</taxon>
        <taxon>Cryptosporidium</taxon>
    </lineage>
</organism>
<dbReference type="VEuPathDB" id="CryptoDB:CHUDEA5_3600"/>
<dbReference type="OrthoDB" id="341222at2759"/>
<reference evidence="2" key="2">
    <citation type="submission" date="2015-08" db="EMBL/GenBank/DDBJ databases">
        <authorList>
            <person name="Babu N.S."/>
            <person name="Beckwith C.J."/>
            <person name="Beseler K.G."/>
            <person name="Brison A."/>
            <person name="Carone J.V."/>
            <person name="Caskin T.P."/>
            <person name="Diamond M."/>
            <person name="Durham M.E."/>
            <person name="Foxe J.M."/>
            <person name="Go M."/>
            <person name="Henderson B.A."/>
            <person name="Jones I.B."/>
            <person name="McGettigan J.A."/>
            <person name="Micheletti S.J."/>
            <person name="Nasrallah M.E."/>
            <person name="Ortiz D."/>
            <person name="Piller C.R."/>
            <person name="Privatt S.R."/>
            <person name="Schneider S.L."/>
            <person name="Sharp S."/>
            <person name="Smith T.C."/>
            <person name="Stanton J.D."/>
            <person name="Ullery H.E."/>
            <person name="Wilson R.J."/>
            <person name="Serrano M.G."/>
            <person name="Buck G."/>
            <person name="Lee V."/>
            <person name="Wang Y."/>
            <person name="Carvalho R."/>
            <person name="Voegtly L."/>
            <person name="Shi R."/>
            <person name="Duckworth R."/>
            <person name="Johnson A."/>
            <person name="Loviza R."/>
            <person name="Walstead R."/>
            <person name="Shah Z."/>
            <person name="Kiflezghi M."/>
            <person name="Wade K."/>
            <person name="Ball S.L."/>
            <person name="Bradley K.W."/>
            <person name="Asai D.J."/>
            <person name="Bowman C.A."/>
            <person name="Russell D.A."/>
            <person name="Pope W.H."/>
            <person name="Jacobs-Sera D."/>
            <person name="Hendrix R.W."/>
            <person name="Hatfull G.F."/>
        </authorList>
    </citation>
    <scope>NUCLEOTIDE SEQUENCE [LARGE SCALE GENOMIC DNA]</scope>
</reference>
<evidence type="ECO:0000256" key="1">
    <source>
        <dbReference type="SAM" id="SignalP"/>
    </source>
</evidence>
<accession>A0A0S4TG18</accession>
<feature type="signal peptide" evidence="1">
    <location>
        <begin position="1"/>
        <end position="29"/>
    </location>
</feature>
<sequence>MKISIKICIALISCFTILILFLQFNTVYSESVEPIDEELDTRKSPNLGIESSEIENKILVTTRRSSFDLMVAKSFRERRESSKSSETSLSSKEEEITKIEKEIETNLFREIITVVIMEFETFVFKSGYLFLTNFWLDMRSNFDNIDIVKGLVDFWGGEESEDLYPSLVSFFYKENMKRLKMYLYPSFDKKPKPKKKLLKDFLYNAYRLSCQDSKKSLAILILMFQREVNLVYTSYLLFLISCSHKDFYQMEFVEIFQLILHNTDFAENKILSIADKNVDTFITFFKKKLKIENSNLPSNNEIKTLNPLNMHRIDFEIFGLSFCESLLEISILKNVIFLYNYLIFLFGSRFSKPEEVLIATDIFKFVSSSATTTTEIIAMLLFNESTFTSLKSKMFSLHGVDISALKNRFKECIQKIDSYRELNGIRFLTDFQERSTRRNDPNELIKNRLRSKFAFLT</sequence>
<evidence type="ECO:0000313" key="4">
    <source>
        <dbReference type="Proteomes" id="UP001429100"/>
    </source>
</evidence>
<dbReference type="VEuPathDB" id="CryptoDB:Chro.50012"/>
<dbReference type="VEuPathDB" id="CryptoDB:ChTU502y2012_410g0015"/>
<name>A0A0S4TG18_CRYHO</name>
<evidence type="ECO:0000313" key="2">
    <source>
        <dbReference type="EMBL" id="CUV06432.1"/>
    </source>
</evidence>
<feature type="chain" id="PRO_5006627756" evidence="1">
    <location>
        <begin position="30"/>
        <end position="457"/>
    </location>
</feature>
<proteinExistence type="predicted"/>
<reference evidence="3 4" key="1">
    <citation type="submission" date="2014-11" db="EMBL/GenBank/DDBJ databases">
        <title>Comparative genomic analysis of Cryptosporidium hominis reveals occurrence of genetic recombination in virulent subtypes.</title>
        <authorList>
            <person name="Guo Y."/>
            <person name="Tang K."/>
            <person name="Frace M."/>
            <person name="Li N."/>
            <person name="Roellig D.M."/>
            <person name="Sammons S."/>
            <person name="Knipe K."/>
            <person name="Rowe L."/>
            <person name="Feng Y."/>
            <person name="Xiao L."/>
        </authorList>
    </citation>
    <scope>NUCLEOTIDE SEQUENCE [LARGE SCALE GENOMIC DNA]</scope>
    <source>
        <strain evidence="3">30976</strain>
    </source>
</reference>
<dbReference type="Proteomes" id="UP000199752">
    <property type="component" value="Chromosome 5"/>
</dbReference>
<reference evidence="3 4" key="3">
    <citation type="submission" date="2017-10" db="EMBL/GenBank/DDBJ databases">
        <title>Consistent, comparative and evidence-based genome annotation and re-annotation for the closely-related species, Cryptosporidium parvum, C. hominis and C. tyzzeri.</title>
        <authorList>
            <person name="Baptista R.P."/>
            <person name="Li Y."/>
            <person name="Sateriale A."/>
            <person name="Striepen B."/>
            <person name="Kissinger J.C."/>
        </authorList>
    </citation>
    <scope>NUCLEOTIDE SEQUENCE [LARGE SCALE GENOMIC DNA]</scope>
    <source>
        <strain evidence="3">30976</strain>
    </source>
</reference>
<dbReference type="VEuPathDB" id="CryptoDB:GY17_00001643"/>
<evidence type="ECO:0000313" key="3">
    <source>
        <dbReference type="EMBL" id="PPS96847.1"/>
    </source>
</evidence>
<dbReference type="Proteomes" id="UP001429100">
    <property type="component" value="Unassembled WGS sequence"/>
</dbReference>
<keyword evidence="4" id="KW-1185">Reference proteome</keyword>